<dbReference type="SUPFAM" id="SSF52266">
    <property type="entry name" value="SGNH hydrolase"/>
    <property type="match status" value="1"/>
</dbReference>
<sequence length="211" mass="23153">MNSGVKSVLCFGDSNTWGYMPIKGGRYPAELRWTSLLEQQLPANWQVISEGLPGRTTGFHESIHSPHSGLGYFLPCLEKYQPEVVVIMLGTNDLQNHLGLSAEAISCGAAQLVKQAQHFASHNQDVATNIVLVCPPPIFEVGFAATGFSGGAEKSQQFAEHYQQRAQELGCYYLDAGKWVSSSATEGVHWHEDQPAKFAEGLYQTIKHLFA</sequence>
<evidence type="ECO:0000313" key="3">
    <source>
        <dbReference type="Proteomes" id="UP000278792"/>
    </source>
</evidence>
<feature type="domain" description="SGNH hydrolase-type esterase" evidence="1">
    <location>
        <begin position="10"/>
        <end position="186"/>
    </location>
</feature>
<name>A0A3N3DW47_9VIBR</name>
<dbReference type="PANTHER" id="PTHR30383:SF29">
    <property type="entry name" value="SGNH HYDROLASE-TYPE ESTERASE DOMAIN-CONTAINING PROTEIN"/>
    <property type="match status" value="1"/>
</dbReference>
<comment type="caution">
    <text evidence="2">The sequence shown here is derived from an EMBL/GenBank/DDBJ whole genome shotgun (WGS) entry which is preliminary data.</text>
</comment>
<dbReference type="Gene3D" id="3.40.50.1110">
    <property type="entry name" value="SGNH hydrolase"/>
    <property type="match status" value="1"/>
</dbReference>
<dbReference type="CDD" id="cd01839">
    <property type="entry name" value="SGNH_arylesterase_like"/>
    <property type="match status" value="1"/>
</dbReference>
<evidence type="ECO:0000259" key="1">
    <source>
        <dbReference type="Pfam" id="PF13472"/>
    </source>
</evidence>
<reference evidence="2 3" key="1">
    <citation type="submission" date="2018-11" db="EMBL/GenBank/DDBJ databases">
        <title>Vibrio ponticus strain CAIM 1751 pathogenic for the snapper Lutjanus guttatus.</title>
        <authorList>
            <person name="Soto-Rodriguez S."/>
            <person name="Lozano-Olvera R."/>
            <person name="Gomez-Gil B."/>
        </authorList>
    </citation>
    <scope>NUCLEOTIDE SEQUENCE [LARGE SCALE GENOMIC DNA]</scope>
    <source>
        <strain evidence="2 3">CAIM 1751</strain>
    </source>
</reference>
<dbReference type="Proteomes" id="UP000278792">
    <property type="component" value="Unassembled WGS sequence"/>
</dbReference>
<accession>A0A3N3DW47</accession>
<dbReference type="InterPro" id="IPR013830">
    <property type="entry name" value="SGNH_hydro"/>
</dbReference>
<gene>
    <name evidence="2" type="ORF">EGH82_17155</name>
</gene>
<dbReference type="InterPro" id="IPR051532">
    <property type="entry name" value="Ester_Hydrolysis_Enzymes"/>
</dbReference>
<protein>
    <submittedName>
        <fullName evidence="2">Lipolytic protein</fullName>
    </submittedName>
</protein>
<dbReference type="PANTHER" id="PTHR30383">
    <property type="entry name" value="THIOESTERASE 1/PROTEASE 1/LYSOPHOSPHOLIPASE L1"/>
    <property type="match status" value="1"/>
</dbReference>
<dbReference type="Pfam" id="PF13472">
    <property type="entry name" value="Lipase_GDSL_2"/>
    <property type="match status" value="1"/>
</dbReference>
<dbReference type="AlphaFoldDB" id="A0A3N3DW47"/>
<proteinExistence type="predicted"/>
<dbReference type="InterPro" id="IPR036514">
    <property type="entry name" value="SGNH_hydro_sf"/>
</dbReference>
<organism evidence="2 3">
    <name type="scientific">Vibrio ponticus</name>
    <dbReference type="NCBI Taxonomy" id="265668"/>
    <lineage>
        <taxon>Bacteria</taxon>
        <taxon>Pseudomonadati</taxon>
        <taxon>Pseudomonadota</taxon>
        <taxon>Gammaproteobacteria</taxon>
        <taxon>Vibrionales</taxon>
        <taxon>Vibrionaceae</taxon>
        <taxon>Vibrio</taxon>
    </lineage>
</organism>
<dbReference type="GO" id="GO:0016788">
    <property type="term" value="F:hydrolase activity, acting on ester bonds"/>
    <property type="evidence" value="ECO:0007669"/>
    <property type="project" value="UniProtKB-ARBA"/>
</dbReference>
<dbReference type="RefSeq" id="WP_123783004.1">
    <property type="nucleotide sequence ID" value="NZ_RKIK01000066.1"/>
</dbReference>
<dbReference type="EMBL" id="RKIK01000066">
    <property type="protein sequence ID" value="ROV58707.1"/>
    <property type="molecule type" value="Genomic_DNA"/>
</dbReference>
<evidence type="ECO:0000313" key="2">
    <source>
        <dbReference type="EMBL" id="ROV58707.1"/>
    </source>
</evidence>